<dbReference type="EMBL" id="CWQY01000001">
    <property type="protein sequence ID" value="CSB99915.1"/>
    <property type="molecule type" value="Genomic_DNA"/>
</dbReference>
<proteinExistence type="predicted"/>
<dbReference type="Proteomes" id="UP000041770">
    <property type="component" value="Unassembled WGS sequence"/>
</dbReference>
<organism evidence="1 2">
    <name type="scientific">Vibrio cholerae</name>
    <dbReference type="NCBI Taxonomy" id="666"/>
    <lineage>
        <taxon>Bacteria</taxon>
        <taxon>Pseudomonadati</taxon>
        <taxon>Pseudomonadota</taxon>
        <taxon>Gammaproteobacteria</taxon>
        <taxon>Vibrionales</taxon>
        <taxon>Vibrionaceae</taxon>
        <taxon>Vibrio</taxon>
    </lineage>
</organism>
<name>A0A655WWY2_VIBCL</name>
<reference evidence="1 2" key="1">
    <citation type="submission" date="2015-07" db="EMBL/GenBank/DDBJ databases">
        <authorList>
            <consortium name="Pathogen Informatics"/>
        </authorList>
    </citation>
    <scope>NUCLEOTIDE SEQUENCE [LARGE SCALE GENOMIC DNA]</scope>
    <source>
        <strain evidence="1 2">A316</strain>
    </source>
</reference>
<evidence type="ECO:0000313" key="2">
    <source>
        <dbReference type="Proteomes" id="UP000041770"/>
    </source>
</evidence>
<sequence>MGITESPQGAGKACIHLTGLSKEERVTNPKLLLVIVKKLVTDVLIVWLCCALRSDVPQCGSLLHAQKSRPDSSITYVASSGIH</sequence>
<dbReference type="AlphaFoldDB" id="A0A655WWY2"/>
<accession>A0A655WWY2</accession>
<evidence type="ECO:0000313" key="1">
    <source>
        <dbReference type="EMBL" id="CSB99915.1"/>
    </source>
</evidence>
<protein>
    <submittedName>
        <fullName evidence="1">Uncharacterized protein</fullName>
    </submittedName>
</protein>
<gene>
    <name evidence="1" type="ORF">ERS013200_00309</name>
</gene>